<keyword evidence="3" id="KW-1185">Reference proteome</keyword>
<dbReference type="RefSeq" id="WP_203784169.1">
    <property type="nucleotide sequence ID" value="NZ_BOMV01000056.1"/>
</dbReference>
<organism evidence="2 3">
    <name type="scientific">Paractinoplanes rishiriensis</name>
    <dbReference type="NCBI Taxonomy" id="1050105"/>
    <lineage>
        <taxon>Bacteria</taxon>
        <taxon>Bacillati</taxon>
        <taxon>Actinomycetota</taxon>
        <taxon>Actinomycetes</taxon>
        <taxon>Micromonosporales</taxon>
        <taxon>Micromonosporaceae</taxon>
        <taxon>Paractinoplanes</taxon>
    </lineage>
</organism>
<sequence>MVDGWGLRPDLVAPTLDDPRRMVVLVPTPGFRRRQLRELPRAARLPHQVSDPEAAQRNRFERDRLIADDVVRRPASTTSG</sequence>
<dbReference type="EMBL" id="BOMV01000056">
    <property type="protein sequence ID" value="GIE97333.1"/>
    <property type="molecule type" value="Genomic_DNA"/>
</dbReference>
<dbReference type="AlphaFoldDB" id="A0A919JZ13"/>
<gene>
    <name evidence="2" type="ORF">Ari01nite_47980</name>
</gene>
<evidence type="ECO:0000313" key="2">
    <source>
        <dbReference type="EMBL" id="GIE97333.1"/>
    </source>
</evidence>
<protein>
    <submittedName>
        <fullName evidence="2">Uncharacterized protein</fullName>
    </submittedName>
</protein>
<dbReference type="Proteomes" id="UP000636960">
    <property type="component" value="Unassembled WGS sequence"/>
</dbReference>
<evidence type="ECO:0000256" key="1">
    <source>
        <dbReference type="SAM" id="MobiDB-lite"/>
    </source>
</evidence>
<proteinExistence type="predicted"/>
<accession>A0A919JZ13</accession>
<comment type="caution">
    <text evidence="2">The sequence shown here is derived from an EMBL/GenBank/DDBJ whole genome shotgun (WGS) entry which is preliminary data.</text>
</comment>
<feature type="region of interest" description="Disordered" evidence="1">
    <location>
        <begin position="42"/>
        <end position="61"/>
    </location>
</feature>
<reference evidence="2" key="1">
    <citation type="submission" date="2021-01" db="EMBL/GenBank/DDBJ databases">
        <title>Whole genome shotgun sequence of Actinoplanes rishiriensis NBRC 108556.</title>
        <authorList>
            <person name="Komaki H."/>
            <person name="Tamura T."/>
        </authorList>
    </citation>
    <scope>NUCLEOTIDE SEQUENCE</scope>
    <source>
        <strain evidence="2">NBRC 108556</strain>
    </source>
</reference>
<name>A0A919JZ13_9ACTN</name>
<evidence type="ECO:0000313" key="3">
    <source>
        <dbReference type="Proteomes" id="UP000636960"/>
    </source>
</evidence>